<dbReference type="EMBL" id="BGPR01012897">
    <property type="protein sequence ID" value="GBN58250.1"/>
    <property type="molecule type" value="Genomic_DNA"/>
</dbReference>
<sequence length="315" mass="35367">MLVPCRPTLPKLISIASKGSRTNFSDRLPVKNEDIRNALNIKTLKEYIKKLAVNLFNSLHEIDNTSILENDFYTPDPNIKRLSHPHPPLLTQDHLRTPANHIHLDLQASSTPLNYNTIGCHQNHHDLFKKTPSPIIQASKQNYDIYTIEYLRVKIEPLKRRTQPGQCYNCQQYFHSSRQCTRDPVCLKCAGPHPTRQCQKQTDTPAKCALCGGDHTANYSGCSKHPSNLLPPEPPTSRWSADNPLSKTLAASAPKTRINLPAPINRKSVKSQLQTNSNNANTSILFTNLINKVTALFSEVIVALDSENNNMPQVQ</sequence>
<comment type="caution">
    <text evidence="2">The sequence shown here is derived from an EMBL/GenBank/DDBJ whole genome shotgun (WGS) entry which is preliminary data.</text>
</comment>
<dbReference type="OrthoDB" id="6624230at2759"/>
<keyword evidence="3" id="KW-1185">Reference proteome</keyword>
<dbReference type="PANTHER" id="PTHR33273">
    <property type="entry name" value="DOMAIN-CONTAINING PROTEIN, PUTATIVE-RELATED"/>
    <property type="match status" value="1"/>
</dbReference>
<accession>A0A4Y2Q5S1</accession>
<evidence type="ECO:0000313" key="2">
    <source>
        <dbReference type="EMBL" id="GBN58250.1"/>
    </source>
</evidence>
<evidence type="ECO:0000313" key="3">
    <source>
        <dbReference type="Proteomes" id="UP000499080"/>
    </source>
</evidence>
<dbReference type="AlphaFoldDB" id="A0A4Y2Q5S1"/>
<organism evidence="2 3">
    <name type="scientific">Araneus ventricosus</name>
    <name type="common">Orbweaver spider</name>
    <name type="synonym">Epeira ventricosa</name>
    <dbReference type="NCBI Taxonomy" id="182803"/>
    <lineage>
        <taxon>Eukaryota</taxon>
        <taxon>Metazoa</taxon>
        <taxon>Ecdysozoa</taxon>
        <taxon>Arthropoda</taxon>
        <taxon>Chelicerata</taxon>
        <taxon>Arachnida</taxon>
        <taxon>Araneae</taxon>
        <taxon>Araneomorphae</taxon>
        <taxon>Entelegynae</taxon>
        <taxon>Araneoidea</taxon>
        <taxon>Araneidae</taxon>
        <taxon>Araneus</taxon>
    </lineage>
</organism>
<name>A0A4Y2Q5S1_ARAVE</name>
<evidence type="ECO:0000313" key="1">
    <source>
        <dbReference type="EMBL" id="GBN58245.1"/>
    </source>
</evidence>
<reference evidence="2 3" key="1">
    <citation type="journal article" date="2019" name="Sci. Rep.">
        <title>Orb-weaving spider Araneus ventricosus genome elucidates the spidroin gene catalogue.</title>
        <authorList>
            <person name="Kono N."/>
            <person name="Nakamura H."/>
            <person name="Ohtoshi R."/>
            <person name="Moran D.A.P."/>
            <person name="Shinohara A."/>
            <person name="Yoshida Y."/>
            <person name="Fujiwara M."/>
            <person name="Mori M."/>
            <person name="Tomita M."/>
            <person name="Arakawa K."/>
        </authorList>
    </citation>
    <scope>NUCLEOTIDE SEQUENCE [LARGE SCALE GENOMIC DNA]</scope>
</reference>
<dbReference type="Proteomes" id="UP000499080">
    <property type="component" value="Unassembled WGS sequence"/>
</dbReference>
<protein>
    <submittedName>
        <fullName evidence="2">Nucleic-acid-binding protein from transposon X-element</fullName>
    </submittedName>
</protein>
<proteinExistence type="predicted"/>
<dbReference type="PANTHER" id="PTHR33273:SF2">
    <property type="entry name" value="ENDONUCLEASE_EXONUCLEASE_PHOSPHATASE DOMAIN-CONTAINING PROTEIN"/>
    <property type="match status" value="1"/>
</dbReference>
<dbReference type="EMBL" id="BGPR01012895">
    <property type="protein sequence ID" value="GBN58245.1"/>
    <property type="molecule type" value="Genomic_DNA"/>
</dbReference>
<gene>
    <name evidence="2" type="primary">ORF1_29</name>
    <name evidence="1" type="synonym">ORF1_38</name>
    <name evidence="1" type="ORF">AVEN_186823_1</name>
    <name evidence="2" type="ORF">AVEN_251656_1</name>
</gene>